<dbReference type="EMBL" id="FLUO01000002">
    <property type="protein sequence ID" value="SBW11161.1"/>
    <property type="molecule type" value="Genomic_DNA"/>
</dbReference>
<proteinExistence type="predicted"/>
<evidence type="ECO:0000313" key="1">
    <source>
        <dbReference type="EMBL" id="SBW11161.1"/>
    </source>
</evidence>
<gene>
    <name evidence="1" type="ORF">KL86APRO_20091</name>
</gene>
<reference evidence="1" key="1">
    <citation type="submission" date="2016-04" db="EMBL/GenBank/DDBJ databases">
        <authorList>
            <person name="Evans L.H."/>
            <person name="Alamgir A."/>
            <person name="Owens N."/>
            <person name="Weber N.D."/>
            <person name="Virtaneva K."/>
            <person name="Barbian K."/>
            <person name="Babar A."/>
            <person name="Rosenke K."/>
        </authorList>
    </citation>
    <scope>NUCLEOTIDE SEQUENCE</scope>
    <source>
        <strain evidence="1">86</strain>
    </source>
</reference>
<organism evidence="1">
    <name type="scientific">uncultured Alphaproteobacteria bacterium</name>
    <dbReference type="NCBI Taxonomy" id="91750"/>
    <lineage>
        <taxon>Bacteria</taxon>
        <taxon>Pseudomonadati</taxon>
        <taxon>Pseudomonadota</taxon>
        <taxon>Alphaproteobacteria</taxon>
        <taxon>environmental samples</taxon>
    </lineage>
</organism>
<name>A0A212KHP5_9PROT</name>
<sequence length="284" mass="32300">MAEPLQPECPNAPMAKFSSEPSFRATVEALMNLYFNALREKFAAAPASGLTRAEVDAIYDYFKDGSPELDSYYRTLFETYDRIKAQSMMNSMRTDEFNRLLVESFEDYLVDRAAPKDGKAPPDRIPREVLPALFHATRQILGSEFVETSAKACHDIRRILEQRDGPAFSWDTFYSDPKVLQVQQRAIARIVVYFREDFEGKKKWIVKALNYNAGGSIKGGVASSYLFTEGRLKILLLAMIRRVDAGAMNAEARAVLARNVGEERIKTVERVKMDVKILDDKRLF</sequence>
<protein>
    <submittedName>
        <fullName evidence="1">Uncharacterized protein</fullName>
    </submittedName>
</protein>
<accession>A0A212KHP5</accession>
<dbReference type="AlphaFoldDB" id="A0A212KHP5"/>